<dbReference type="Gene3D" id="1.10.3080.10">
    <property type="entry name" value="Clc chloride channel"/>
    <property type="match status" value="1"/>
</dbReference>
<keyword evidence="7" id="KW-1185">Reference proteome</keyword>
<comment type="subcellular location">
    <subcellularLocation>
        <location evidence="1">Membrane</location>
        <topology evidence="1">Multi-pass membrane protein</topology>
    </subcellularLocation>
</comment>
<feature type="transmembrane region" description="Helical" evidence="5">
    <location>
        <begin position="329"/>
        <end position="362"/>
    </location>
</feature>
<feature type="transmembrane region" description="Helical" evidence="5">
    <location>
        <begin position="152"/>
        <end position="177"/>
    </location>
</feature>
<evidence type="ECO:0000256" key="5">
    <source>
        <dbReference type="SAM" id="Phobius"/>
    </source>
</evidence>
<name>A0ABS2ESC5_9BACE</name>
<keyword evidence="2 5" id="KW-0812">Transmembrane</keyword>
<dbReference type="InterPro" id="IPR050368">
    <property type="entry name" value="ClC-type_chloride_channel"/>
</dbReference>
<feature type="transmembrane region" description="Helical" evidence="5">
    <location>
        <begin position="228"/>
        <end position="245"/>
    </location>
</feature>
<dbReference type="InterPro" id="IPR001807">
    <property type="entry name" value="ClC"/>
</dbReference>
<dbReference type="Proteomes" id="UP000703295">
    <property type="component" value="Unassembled WGS sequence"/>
</dbReference>
<feature type="transmembrane region" description="Helical" evidence="5">
    <location>
        <begin position="382"/>
        <end position="404"/>
    </location>
</feature>
<dbReference type="SUPFAM" id="SSF81340">
    <property type="entry name" value="Clc chloride channel"/>
    <property type="match status" value="1"/>
</dbReference>
<dbReference type="CDD" id="cd03682">
    <property type="entry name" value="ClC_sycA_like"/>
    <property type="match status" value="1"/>
</dbReference>
<feature type="transmembrane region" description="Helical" evidence="5">
    <location>
        <begin position="305"/>
        <end position="322"/>
    </location>
</feature>
<dbReference type="PANTHER" id="PTHR43427:SF12">
    <property type="entry name" value="CHLORIDE TRANSPORTER"/>
    <property type="match status" value="1"/>
</dbReference>
<evidence type="ECO:0000256" key="4">
    <source>
        <dbReference type="ARBA" id="ARBA00023136"/>
    </source>
</evidence>
<dbReference type="PRINTS" id="PR00762">
    <property type="entry name" value="CLCHANNEL"/>
</dbReference>
<keyword evidence="3 5" id="KW-1133">Transmembrane helix</keyword>
<reference evidence="6 7" key="1">
    <citation type="journal article" date="2021" name="Sci. Rep.">
        <title>The distribution of antibiotic resistance genes in chicken gut microbiota commensals.</title>
        <authorList>
            <person name="Juricova H."/>
            <person name="Matiasovicova J."/>
            <person name="Kubasova T."/>
            <person name="Cejkova D."/>
            <person name="Rychlik I."/>
        </authorList>
    </citation>
    <scope>NUCLEOTIDE SEQUENCE [LARGE SCALE GENOMIC DNA]</scope>
    <source>
        <strain evidence="6 7">An801</strain>
    </source>
</reference>
<dbReference type="InterPro" id="IPR014743">
    <property type="entry name" value="Cl-channel_core"/>
</dbReference>
<protein>
    <submittedName>
        <fullName evidence="6">Voltage-gated chloride channel family protein</fullName>
    </submittedName>
</protein>
<evidence type="ECO:0000313" key="7">
    <source>
        <dbReference type="Proteomes" id="UP000703295"/>
    </source>
</evidence>
<comment type="caution">
    <text evidence="6">The sequence shown here is derived from an EMBL/GenBank/DDBJ whole genome shotgun (WGS) entry which is preliminary data.</text>
</comment>
<dbReference type="RefSeq" id="WP_204474232.1">
    <property type="nucleotide sequence ID" value="NZ_JACJJW010000003.1"/>
</dbReference>
<feature type="transmembrane region" description="Helical" evidence="5">
    <location>
        <begin position="21"/>
        <end position="45"/>
    </location>
</feature>
<feature type="transmembrane region" description="Helical" evidence="5">
    <location>
        <begin position="57"/>
        <end position="78"/>
    </location>
</feature>
<evidence type="ECO:0000256" key="1">
    <source>
        <dbReference type="ARBA" id="ARBA00004141"/>
    </source>
</evidence>
<sequence length="427" mass="45988">MKTLKNRKYWWKLEQFPLFLYLLKWLFLSALSGACIGSASALLLVSLEWATQYREQHLWIIALLPVAGLVIGLMYHYLAGSASKGNNYLIEEIRSPHDIIPFRMAPLVYIGTVLTHLFGGSAGREGTGVQMGGAIADQFSRLFRTRRRDHRLMVAIGISAGFASVFGTPLAGAVFGLEVIVVGRMRYEAILPSFLSAAVASMVCHAWGVAHTHYIVAEVPTLDGGKLLWTVAVGILFGLAAMLFSRSIGFWSGVAKRISYPPLRPLAGGVVIAAAVWLMGTTKYIGLGVPTIVASFSEQQMWYDFLLKILFTTFTIGVGFKGGEVTPLFFVGATLGSALSAIVPLPMGLLAGIGFVAVFAGATNTPIACTLMGIELFGAEPGIYLGIACVVAYLFSGHTGIYTAQLIGSPKHLAYLREKGKTLAERK</sequence>
<feature type="transmembrane region" description="Helical" evidence="5">
    <location>
        <begin position="189"/>
        <end position="208"/>
    </location>
</feature>
<proteinExistence type="predicted"/>
<dbReference type="PROSITE" id="PS51257">
    <property type="entry name" value="PROKAR_LIPOPROTEIN"/>
    <property type="match status" value="1"/>
</dbReference>
<accession>A0ABS2ESC5</accession>
<evidence type="ECO:0000256" key="2">
    <source>
        <dbReference type="ARBA" id="ARBA00022692"/>
    </source>
</evidence>
<dbReference type="Pfam" id="PF00654">
    <property type="entry name" value="Voltage_CLC"/>
    <property type="match status" value="1"/>
</dbReference>
<gene>
    <name evidence="6" type="ORF">H6A31_02000</name>
</gene>
<evidence type="ECO:0000313" key="6">
    <source>
        <dbReference type="EMBL" id="MBM6757476.1"/>
    </source>
</evidence>
<evidence type="ECO:0000256" key="3">
    <source>
        <dbReference type="ARBA" id="ARBA00022989"/>
    </source>
</evidence>
<dbReference type="EMBL" id="JACJJW010000003">
    <property type="protein sequence ID" value="MBM6757476.1"/>
    <property type="molecule type" value="Genomic_DNA"/>
</dbReference>
<dbReference type="PANTHER" id="PTHR43427">
    <property type="entry name" value="CHLORIDE CHANNEL PROTEIN CLC-E"/>
    <property type="match status" value="1"/>
</dbReference>
<organism evidence="6 7">
    <name type="scientific">Bacteroides mediterraneensis</name>
    <dbReference type="NCBI Taxonomy" id="1841856"/>
    <lineage>
        <taxon>Bacteria</taxon>
        <taxon>Pseudomonadati</taxon>
        <taxon>Bacteroidota</taxon>
        <taxon>Bacteroidia</taxon>
        <taxon>Bacteroidales</taxon>
        <taxon>Bacteroidaceae</taxon>
        <taxon>Bacteroides</taxon>
    </lineage>
</organism>
<keyword evidence="4 5" id="KW-0472">Membrane</keyword>
<feature type="transmembrane region" description="Helical" evidence="5">
    <location>
        <begin position="266"/>
        <end position="285"/>
    </location>
</feature>